<dbReference type="GeneID" id="123037748"/>
<proteinExistence type="predicted"/>
<keyword evidence="1" id="KW-0812">Transmembrane</keyword>
<dbReference type="EnsemblMetazoa" id="XM_044459947.1">
    <property type="protein sequence ID" value="XP_044315882.1"/>
    <property type="gene ID" value="LOC123037748"/>
</dbReference>
<evidence type="ECO:0000256" key="1">
    <source>
        <dbReference type="SAM" id="Phobius"/>
    </source>
</evidence>
<keyword evidence="3" id="KW-1185">Reference proteome</keyword>
<reference evidence="2" key="2">
    <citation type="submission" date="2025-05" db="UniProtKB">
        <authorList>
            <consortium name="EnsemblMetazoa"/>
        </authorList>
    </citation>
    <scope>IDENTIFICATION</scope>
</reference>
<accession>A0ABM5JAM7</accession>
<dbReference type="Proteomes" id="UP001652680">
    <property type="component" value="Unassembled WGS sequence"/>
</dbReference>
<keyword evidence="1" id="KW-1133">Transmembrane helix</keyword>
<sequence length="72" mass="8062">MTLSKISLPWSTSKVPLCQWILTIVLCLIVFFGLVKLVSIPLRIDDFDSFRLNPTKDAQLAGQGFGKSEINH</sequence>
<feature type="transmembrane region" description="Helical" evidence="1">
    <location>
        <begin position="20"/>
        <end position="42"/>
    </location>
</feature>
<organism evidence="2 3">
    <name type="scientific">Drosophila rhopaloa</name>
    <name type="common">Fruit fly</name>
    <dbReference type="NCBI Taxonomy" id="1041015"/>
    <lineage>
        <taxon>Eukaryota</taxon>
        <taxon>Metazoa</taxon>
        <taxon>Ecdysozoa</taxon>
        <taxon>Arthropoda</taxon>
        <taxon>Hexapoda</taxon>
        <taxon>Insecta</taxon>
        <taxon>Pterygota</taxon>
        <taxon>Neoptera</taxon>
        <taxon>Endopterygota</taxon>
        <taxon>Diptera</taxon>
        <taxon>Brachycera</taxon>
        <taxon>Muscomorpha</taxon>
        <taxon>Ephydroidea</taxon>
        <taxon>Drosophilidae</taxon>
        <taxon>Drosophila</taxon>
        <taxon>Sophophora</taxon>
    </lineage>
</organism>
<protein>
    <submittedName>
        <fullName evidence="2">Uncharacterized protein</fullName>
    </submittedName>
</protein>
<evidence type="ECO:0000313" key="2">
    <source>
        <dbReference type="EnsemblMetazoa" id="XP_044315882.1"/>
    </source>
</evidence>
<evidence type="ECO:0000313" key="3">
    <source>
        <dbReference type="Proteomes" id="UP001652680"/>
    </source>
</evidence>
<reference evidence="3" key="1">
    <citation type="journal article" date="2021" name="Elife">
        <title>Highly contiguous assemblies of 101 drosophilid genomes.</title>
        <authorList>
            <person name="Kim B.Y."/>
            <person name="Wang J.R."/>
            <person name="Miller D.E."/>
            <person name="Barmina O."/>
            <person name="Delaney E."/>
            <person name="Thompson A."/>
            <person name="Comeault A.A."/>
            <person name="Peede D."/>
            <person name="D'Agostino E.R."/>
            <person name="Pelaez J."/>
            <person name="Aguilar J.M."/>
            <person name="Haji D."/>
            <person name="Matsunaga T."/>
            <person name="Armstrong E.E."/>
            <person name="Zych M."/>
            <person name="Ogawa Y."/>
            <person name="Stamenkovic-Radak M."/>
            <person name="Jelic M."/>
            <person name="Veselinovic M.S."/>
            <person name="Tanaskovic M."/>
            <person name="Eric P."/>
            <person name="Gao J.J."/>
            <person name="Katoh T.K."/>
            <person name="Toda M.J."/>
            <person name="Watabe H."/>
            <person name="Watada M."/>
            <person name="Davis J.S."/>
            <person name="Moyle L.C."/>
            <person name="Manoli G."/>
            <person name="Bertolini E."/>
            <person name="Kostal V."/>
            <person name="Hawley R.S."/>
            <person name="Takahashi A."/>
            <person name="Jones C.D."/>
            <person name="Price D.K."/>
            <person name="Whiteman N."/>
            <person name="Kopp A."/>
            <person name="Matute D.R."/>
            <person name="Petrov D.A."/>
        </authorList>
    </citation>
    <scope>NUCLEOTIDE SEQUENCE [LARGE SCALE GENOMIC DNA]</scope>
</reference>
<name>A0ABM5JAM7_DRORH</name>
<keyword evidence="1" id="KW-0472">Membrane</keyword>
<dbReference type="RefSeq" id="XP_044315882.1">
    <property type="nucleotide sequence ID" value="XM_044459947.1"/>
</dbReference>